<keyword evidence="6" id="KW-0868">Chloride</keyword>
<evidence type="ECO:0000256" key="2">
    <source>
        <dbReference type="ARBA" id="ARBA00022692"/>
    </source>
</evidence>
<evidence type="ECO:0000313" key="8">
    <source>
        <dbReference type="EMBL" id="KAK7487178.1"/>
    </source>
</evidence>
<evidence type="ECO:0000313" key="9">
    <source>
        <dbReference type="Proteomes" id="UP001519460"/>
    </source>
</evidence>
<feature type="transmembrane region" description="Helical" evidence="6">
    <location>
        <begin position="75"/>
        <end position="94"/>
    </location>
</feature>
<feature type="transmembrane region" description="Helical" evidence="6">
    <location>
        <begin position="128"/>
        <end position="148"/>
    </location>
</feature>
<evidence type="ECO:0000256" key="4">
    <source>
        <dbReference type="ARBA" id="ARBA00023136"/>
    </source>
</evidence>
<organism evidence="8 9">
    <name type="scientific">Batillaria attramentaria</name>
    <dbReference type="NCBI Taxonomy" id="370345"/>
    <lineage>
        <taxon>Eukaryota</taxon>
        <taxon>Metazoa</taxon>
        <taxon>Spiralia</taxon>
        <taxon>Lophotrochozoa</taxon>
        <taxon>Mollusca</taxon>
        <taxon>Gastropoda</taxon>
        <taxon>Caenogastropoda</taxon>
        <taxon>Sorbeoconcha</taxon>
        <taxon>Cerithioidea</taxon>
        <taxon>Batillariidae</taxon>
        <taxon>Batillaria</taxon>
    </lineage>
</organism>
<dbReference type="PANTHER" id="PTHR10736">
    <property type="entry name" value="BESTROPHIN"/>
    <property type="match status" value="1"/>
</dbReference>
<feature type="region of interest" description="Disordered" evidence="7">
    <location>
        <begin position="363"/>
        <end position="389"/>
    </location>
</feature>
<feature type="region of interest" description="Disordered" evidence="7">
    <location>
        <begin position="441"/>
        <end position="465"/>
    </location>
</feature>
<comment type="subcellular location">
    <subcellularLocation>
        <location evidence="6">Cell membrane</location>
        <topology evidence="6">Multi-pass membrane protein</topology>
    </subcellularLocation>
    <subcellularLocation>
        <location evidence="1">Membrane</location>
    </subcellularLocation>
</comment>
<evidence type="ECO:0000256" key="7">
    <source>
        <dbReference type="SAM" id="MobiDB-lite"/>
    </source>
</evidence>
<feature type="transmembrane region" description="Helical" evidence="6">
    <location>
        <begin position="235"/>
        <end position="257"/>
    </location>
</feature>
<dbReference type="PANTHER" id="PTHR10736:SF0">
    <property type="entry name" value="BESTROPHIN HOMOLOG"/>
    <property type="match status" value="1"/>
</dbReference>
<keyword evidence="6" id="KW-0406">Ion transport</keyword>
<keyword evidence="4 6" id="KW-0472">Membrane</keyword>
<gene>
    <name evidence="8" type="ORF">BaRGS_00021530</name>
</gene>
<dbReference type="AlphaFoldDB" id="A0ABD0KIX6"/>
<proteinExistence type="inferred from homology"/>
<keyword evidence="6" id="KW-0869">Chloride channel</keyword>
<evidence type="ECO:0000256" key="6">
    <source>
        <dbReference type="RuleBase" id="RU363126"/>
    </source>
</evidence>
<protein>
    <recommendedName>
        <fullName evidence="6">Bestrophin homolog</fullName>
    </recommendedName>
</protein>
<keyword evidence="6" id="KW-0407">Ion channel</keyword>
<comment type="function">
    <text evidence="6">Forms chloride channels.</text>
</comment>
<dbReference type="GO" id="GO:0034707">
    <property type="term" value="C:chloride channel complex"/>
    <property type="evidence" value="ECO:0007669"/>
    <property type="project" value="UniProtKB-KW"/>
</dbReference>
<dbReference type="EMBL" id="JACVVK020000168">
    <property type="protein sequence ID" value="KAK7487178.1"/>
    <property type="molecule type" value="Genomic_DNA"/>
</dbReference>
<sequence>MTIIYQYRVATTSFVGFLKLLAAWRGSVYKLLFKESLVFMGVYAAISLTYRFALNDQQKLQFERVAIHCNSYTSLIPVSFVLGFYVTVVVQRWWQQFRNVPWPDRTIFVMCTYLSGQEERARIMRRTVARYMMFGMILIMRAVSVAVMKRFPTLDHIVEAGFITKDEAEIYEKTECQYLKFWVPLMWASNVLTRARQEGRIETEFGLRMVIEQLADFRDKCSLCFVYDWITIPLVYTQVVTLAVYSFFAACLVGRQFLDTEKNYPGYEYDIYVPVFTLLQFFFYMGWLKVAEQMINPFGEDDDDYDINWLMDRHTAVAFALVDQCCGRHPPLIRDQHWDETVMPEMPYTEASLGSRRPNFLGSTFNLAPPSTEDQRPATPGDTDRLRKRSHGSFAGSVLSLFSMKPHHRFLSGSRETIDSGDHHVRFLSVPNGRPGYMPVLTSETEKSGSLPEGRERSNSERLENLESLPVDVRVRKKSSPSKFFFLAKKDKPKEQPSPKLNRFTVEAVEEPAAGLDNGVAVTHGGGGDAPSATRTRRSGQQTVMQTLQQLNSKAVSRPPVLSAIEEGGTVTSLRQILPSGKSDDDDGSSLSSMDDADVFEKPKAPVLEDIEETAELSSTPVPSVPIITIDEV</sequence>
<evidence type="ECO:0000256" key="3">
    <source>
        <dbReference type="ARBA" id="ARBA00022989"/>
    </source>
</evidence>
<keyword evidence="3 6" id="KW-1133">Transmembrane helix</keyword>
<dbReference type="GO" id="GO:0005254">
    <property type="term" value="F:chloride channel activity"/>
    <property type="evidence" value="ECO:0007669"/>
    <property type="project" value="UniProtKB-KW"/>
</dbReference>
<feature type="transmembrane region" description="Helical" evidence="6">
    <location>
        <begin position="269"/>
        <end position="287"/>
    </location>
</feature>
<dbReference type="Pfam" id="PF01062">
    <property type="entry name" value="Bestrophin"/>
    <property type="match status" value="1"/>
</dbReference>
<name>A0ABD0KIX6_9CAEN</name>
<keyword evidence="2 6" id="KW-0812">Transmembrane</keyword>
<dbReference type="InterPro" id="IPR000615">
    <property type="entry name" value="Bestrophin"/>
</dbReference>
<feature type="region of interest" description="Disordered" evidence="7">
    <location>
        <begin position="576"/>
        <end position="633"/>
    </location>
</feature>
<dbReference type="Proteomes" id="UP001519460">
    <property type="component" value="Unassembled WGS sequence"/>
</dbReference>
<keyword evidence="6" id="KW-0813">Transport</keyword>
<evidence type="ECO:0000256" key="1">
    <source>
        <dbReference type="ARBA" id="ARBA00004370"/>
    </source>
</evidence>
<comment type="caution">
    <text evidence="8">The sequence shown here is derived from an EMBL/GenBank/DDBJ whole genome shotgun (WGS) entry which is preliminary data.</text>
</comment>
<keyword evidence="9" id="KW-1185">Reference proteome</keyword>
<keyword evidence="6" id="KW-1003">Cell membrane</keyword>
<comment type="similarity">
    <text evidence="5 6">Belongs to the anion channel-forming bestrophin (TC 1.A.46) family. Calcium-sensitive chloride channel subfamily.</text>
</comment>
<dbReference type="GO" id="GO:0005886">
    <property type="term" value="C:plasma membrane"/>
    <property type="evidence" value="ECO:0007669"/>
    <property type="project" value="UniProtKB-SubCell"/>
</dbReference>
<accession>A0ABD0KIX6</accession>
<dbReference type="InterPro" id="IPR021134">
    <property type="entry name" value="Bestrophin-like"/>
</dbReference>
<reference evidence="8 9" key="1">
    <citation type="journal article" date="2023" name="Sci. Data">
        <title>Genome assembly of the Korean intertidal mud-creeper Batillaria attramentaria.</title>
        <authorList>
            <person name="Patra A.K."/>
            <person name="Ho P.T."/>
            <person name="Jun S."/>
            <person name="Lee S.J."/>
            <person name="Kim Y."/>
            <person name="Won Y.J."/>
        </authorList>
    </citation>
    <scope>NUCLEOTIDE SEQUENCE [LARGE SCALE GENOMIC DNA]</scope>
    <source>
        <strain evidence="8">Wonlab-2016</strain>
    </source>
</reference>
<feature type="compositionally biased region" description="Basic and acidic residues" evidence="7">
    <location>
        <begin position="453"/>
        <end position="465"/>
    </location>
</feature>
<evidence type="ECO:0000256" key="5">
    <source>
        <dbReference type="ARBA" id="ARBA00034769"/>
    </source>
</evidence>
<feature type="transmembrane region" description="Helical" evidence="6">
    <location>
        <begin position="36"/>
        <end position="54"/>
    </location>
</feature>